<keyword evidence="9" id="KW-0210">Decarboxylase</keyword>
<gene>
    <name evidence="11" type="ORF">E3P99_00611</name>
</gene>
<evidence type="ECO:0000256" key="4">
    <source>
        <dbReference type="ARBA" id="ARBA00022898"/>
    </source>
</evidence>
<comment type="similarity">
    <text evidence="2 8">Belongs to the group II decarboxylase family.</text>
</comment>
<feature type="compositionally biased region" description="Basic and acidic residues" evidence="10">
    <location>
        <begin position="509"/>
        <end position="525"/>
    </location>
</feature>
<dbReference type="GO" id="GO:0005829">
    <property type="term" value="C:cytosol"/>
    <property type="evidence" value="ECO:0007669"/>
    <property type="project" value="TreeGrafter"/>
</dbReference>
<dbReference type="Gene3D" id="3.90.1150.160">
    <property type="match status" value="1"/>
</dbReference>
<evidence type="ECO:0000256" key="1">
    <source>
        <dbReference type="ARBA" id="ARBA00001933"/>
    </source>
</evidence>
<proteinExistence type="inferred from homology"/>
<dbReference type="FunFam" id="4.10.280.50:FF:000001">
    <property type="entry name" value="Glutamate decarboxylase"/>
    <property type="match status" value="1"/>
</dbReference>
<name>A0A4T0FV90_9BASI</name>
<dbReference type="InterPro" id="IPR002129">
    <property type="entry name" value="PyrdxlP-dep_de-COase"/>
</dbReference>
<sequence>MPLSKHINTDQLIAQSRDDRALSLVQRAQGENARSYTSRYTQKPLPKYTMPQEGLDEDTAYQLIHDELSGDSTPFLNLASFVTTRMPRRAQDLYIENINKNLADQDQYHSSFELQNRVVSMTADLWKAPSSSSAIGTVVAGSSEGLLMSVLAMKKTWQNKVKNEGTRSFKEPGPNMIFGSEAHCCVEKAARYFDIEARIVPITKESGYVMSPSSVSALCDENTIGVVAIAGSTYTGHVEDVLGLNSVLDKLQEEKGLDIPIHVDAASGGFVLPFAFPNHRWAFDVPRVVSINSSGHKYGGVYVGAGLVVWRNENFLPHELIFELHYLGNTELSFTLNFSKPSNPVIALYFNFINLGYQGYAKLLQNDFSNARILARALEASGYFEVLSDNHRLDDTVRVTDKTLAEAYIPSLPVVAFRWTDKFKAEHPYLEQKWVQILMKMKGWILPNYPMSKDLEDIEIIRVVLREELSCEDMLDVLVKDLIEVQEQLTDDTSDYAKLALASSGKKPALKEKEKEKGKTDDRHQGYSRPC</sequence>
<dbReference type="Proteomes" id="UP000310189">
    <property type="component" value="Unassembled WGS sequence"/>
</dbReference>
<keyword evidence="4 7" id="KW-0663">Pyridoxal phosphate</keyword>
<dbReference type="InterPro" id="IPR015421">
    <property type="entry name" value="PyrdxlP-dep_Trfase_major"/>
</dbReference>
<dbReference type="GO" id="GO:0006538">
    <property type="term" value="P:L-glutamate catabolic process"/>
    <property type="evidence" value="ECO:0007669"/>
    <property type="project" value="TreeGrafter"/>
</dbReference>
<dbReference type="GO" id="GO:0004351">
    <property type="term" value="F:glutamate decarboxylase activity"/>
    <property type="evidence" value="ECO:0007669"/>
    <property type="project" value="UniProtKB-EC"/>
</dbReference>
<evidence type="ECO:0000256" key="3">
    <source>
        <dbReference type="ARBA" id="ARBA00012421"/>
    </source>
</evidence>
<comment type="cofactor">
    <cofactor evidence="1 7 8">
        <name>pyridoxal 5'-phosphate</name>
        <dbReference type="ChEBI" id="CHEBI:597326"/>
    </cofactor>
</comment>
<keyword evidence="5 8" id="KW-0456">Lyase</keyword>
<evidence type="ECO:0000256" key="7">
    <source>
        <dbReference type="PIRSR" id="PIRSR602129-50"/>
    </source>
</evidence>
<dbReference type="SUPFAM" id="SSF53383">
    <property type="entry name" value="PLP-dependent transferases"/>
    <property type="match status" value="1"/>
</dbReference>
<accession>A0A4T0FV90</accession>
<evidence type="ECO:0000313" key="11">
    <source>
        <dbReference type="EMBL" id="TIA92491.1"/>
    </source>
</evidence>
<dbReference type="Gene3D" id="4.10.280.50">
    <property type="match status" value="1"/>
</dbReference>
<dbReference type="InterPro" id="IPR015424">
    <property type="entry name" value="PyrdxlP-dep_Trfase"/>
</dbReference>
<dbReference type="PANTHER" id="PTHR43321:SF3">
    <property type="entry name" value="GLUTAMATE DECARBOXYLASE"/>
    <property type="match status" value="1"/>
</dbReference>
<protein>
    <recommendedName>
        <fullName evidence="3 9">Glutamate decarboxylase</fullName>
        <ecNumber evidence="3 9">4.1.1.15</ecNumber>
    </recommendedName>
</protein>
<dbReference type="EMBL" id="SPNW01000006">
    <property type="protein sequence ID" value="TIA92491.1"/>
    <property type="molecule type" value="Genomic_DNA"/>
</dbReference>
<feature type="region of interest" description="Disordered" evidence="10">
    <location>
        <begin position="506"/>
        <end position="531"/>
    </location>
</feature>
<dbReference type="Gene3D" id="3.40.640.10">
    <property type="entry name" value="Type I PLP-dependent aspartate aminotransferase-like (Major domain)"/>
    <property type="match status" value="1"/>
</dbReference>
<evidence type="ECO:0000256" key="8">
    <source>
        <dbReference type="RuleBase" id="RU000382"/>
    </source>
</evidence>
<evidence type="ECO:0000256" key="9">
    <source>
        <dbReference type="RuleBase" id="RU361171"/>
    </source>
</evidence>
<dbReference type="OrthoDB" id="5152799at2759"/>
<reference evidence="11 12" key="1">
    <citation type="submission" date="2019-03" db="EMBL/GenBank/DDBJ databases">
        <title>Sequencing 23 genomes of Wallemia ichthyophaga.</title>
        <authorList>
            <person name="Gostincar C."/>
        </authorList>
    </citation>
    <scope>NUCLEOTIDE SEQUENCE [LARGE SCALE GENOMIC DNA]</scope>
    <source>
        <strain evidence="11 12">EXF-5753</strain>
    </source>
</reference>
<evidence type="ECO:0000256" key="10">
    <source>
        <dbReference type="SAM" id="MobiDB-lite"/>
    </source>
</evidence>
<keyword evidence="12" id="KW-1185">Reference proteome</keyword>
<dbReference type="PANTHER" id="PTHR43321">
    <property type="entry name" value="GLUTAMATE DECARBOXYLASE"/>
    <property type="match status" value="1"/>
</dbReference>
<comment type="catalytic activity">
    <reaction evidence="6 9">
        <text>L-glutamate + H(+) = 4-aminobutanoate + CO2</text>
        <dbReference type="Rhea" id="RHEA:17785"/>
        <dbReference type="ChEBI" id="CHEBI:15378"/>
        <dbReference type="ChEBI" id="CHEBI:16526"/>
        <dbReference type="ChEBI" id="CHEBI:29985"/>
        <dbReference type="ChEBI" id="CHEBI:59888"/>
        <dbReference type="EC" id="4.1.1.15"/>
    </reaction>
</comment>
<dbReference type="Pfam" id="PF00282">
    <property type="entry name" value="Pyridoxal_deC"/>
    <property type="match status" value="1"/>
</dbReference>
<dbReference type="EC" id="4.1.1.15" evidence="3 9"/>
<evidence type="ECO:0000256" key="5">
    <source>
        <dbReference type="ARBA" id="ARBA00023239"/>
    </source>
</evidence>
<comment type="caution">
    <text evidence="11">The sequence shown here is derived from an EMBL/GenBank/DDBJ whole genome shotgun (WGS) entry which is preliminary data.</text>
</comment>
<evidence type="ECO:0000313" key="12">
    <source>
        <dbReference type="Proteomes" id="UP000310189"/>
    </source>
</evidence>
<evidence type="ECO:0000256" key="6">
    <source>
        <dbReference type="ARBA" id="ARBA00048868"/>
    </source>
</evidence>
<dbReference type="GO" id="GO:0030170">
    <property type="term" value="F:pyridoxal phosphate binding"/>
    <property type="evidence" value="ECO:0007669"/>
    <property type="project" value="InterPro"/>
</dbReference>
<evidence type="ECO:0000256" key="2">
    <source>
        <dbReference type="ARBA" id="ARBA00009533"/>
    </source>
</evidence>
<organism evidence="11 12">
    <name type="scientific">Wallemia hederae</name>
    <dbReference type="NCBI Taxonomy" id="1540922"/>
    <lineage>
        <taxon>Eukaryota</taxon>
        <taxon>Fungi</taxon>
        <taxon>Dikarya</taxon>
        <taxon>Basidiomycota</taxon>
        <taxon>Wallemiomycotina</taxon>
        <taxon>Wallemiomycetes</taxon>
        <taxon>Wallemiales</taxon>
        <taxon>Wallemiaceae</taxon>
        <taxon>Wallemia</taxon>
    </lineage>
</organism>
<dbReference type="InterPro" id="IPR010107">
    <property type="entry name" value="Glutamate_decarboxylase"/>
</dbReference>
<dbReference type="NCBIfam" id="TIGR01788">
    <property type="entry name" value="Glu-decarb-GAD"/>
    <property type="match status" value="1"/>
</dbReference>
<feature type="modified residue" description="N6-(pyridoxal phosphate)lysine" evidence="7">
    <location>
        <position position="297"/>
    </location>
</feature>
<dbReference type="AlphaFoldDB" id="A0A4T0FV90"/>